<dbReference type="EMBL" id="KZ293630">
    <property type="protein sequence ID" value="PBK58139.1"/>
    <property type="molecule type" value="Genomic_DNA"/>
</dbReference>
<reference evidence="2" key="1">
    <citation type="journal article" date="2017" name="Nat. Ecol. Evol.">
        <title>Genome expansion and lineage-specific genetic innovations in the forest pathogenic fungi Armillaria.</title>
        <authorList>
            <person name="Sipos G."/>
            <person name="Prasanna A.N."/>
            <person name="Walter M.C."/>
            <person name="O'Connor E."/>
            <person name="Balint B."/>
            <person name="Krizsan K."/>
            <person name="Kiss B."/>
            <person name="Hess J."/>
            <person name="Varga T."/>
            <person name="Slot J."/>
            <person name="Riley R."/>
            <person name="Boka B."/>
            <person name="Rigling D."/>
            <person name="Barry K."/>
            <person name="Lee J."/>
            <person name="Mihaltcheva S."/>
            <person name="LaButti K."/>
            <person name="Lipzen A."/>
            <person name="Waldron R."/>
            <person name="Moloney N.M."/>
            <person name="Sperisen C."/>
            <person name="Kredics L."/>
            <person name="Vagvoelgyi C."/>
            <person name="Patrignani A."/>
            <person name="Fitzpatrick D."/>
            <person name="Nagy I."/>
            <person name="Doyle S."/>
            <person name="Anderson J.B."/>
            <person name="Grigoriev I.V."/>
            <person name="Gueldener U."/>
            <person name="Muensterkoetter M."/>
            <person name="Nagy L.G."/>
        </authorList>
    </citation>
    <scope>NUCLEOTIDE SEQUENCE [LARGE SCALE GENOMIC DNA]</scope>
    <source>
        <strain evidence="2">28-4</strain>
    </source>
</reference>
<evidence type="ECO:0000313" key="2">
    <source>
        <dbReference type="Proteomes" id="UP000218334"/>
    </source>
</evidence>
<evidence type="ECO:0000313" key="1">
    <source>
        <dbReference type="EMBL" id="PBK58139.1"/>
    </source>
</evidence>
<name>A0A2H3AGK1_9AGAR</name>
<dbReference type="AlphaFoldDB" id="A0A2H3AGK1"/>
<proteinExistence type="predicted"/>
<protein>
    <submittedName>
        <fullName evidence="1">Uncharacterized protein</fullName>
    </submittedName>
</protein>
<accession>A0A2H3AGK1</accession>
<gene>
    <name evidence="1" type="ORF">ARMSODRAFT_1028507</name>
</gene>
<keyword evidence="2" id="KW-1185">Reference proteome</keyword>
<sequence>MFEDFDNDCSACKSSLSFLHRVTGNKIEYGKDELKILIEEVLKNTERRDRDDLAIHSSITA</sequence>
<organism evidence="1 2">
    <name type="scientific">Armillaria solidipes</name>
    <dbReference type="NCBI Taxonomy" id="1076256"/>
    <lineage>
        <taxon>Eukaryota</taxon>
        <taxon>Fungi</taxon>
        <taxon>Dikarya</taxon>
        <taxon>Basidiomycota</taxon>
        <taxon>Agaricomycotina</taxon>
        <taxon>Agaricomycetes</taxon>
        <taxon>Agaricomycetidae</taxon>
        <taxon>Agaricales</taxon>
        <taxon>Marasmiineae</taxon>
        <taxon>Physalacriaceae</taxon>
        <taxon>Armillaria</taxon>
    </lineage>
</organism>
<dbReference type="Proteomes" id="UP000218334">
    <property type="component" value="Unassembled WGS sequence"/>
</dbReference>